<dbReference type="Proteomes" id="UP000193355">
    <property type="component" value="Unassembled WGS sequence"/>
</dbReference>
<dbReference type="GO" id="GO:0030313">
    <property type="term" value="C:cell envelope"/>
    <property type="evidence" value="ECO:0007669"/>
    <property type="project" value="UniProtKB-SubCell"/>
</dbReference>
<proteinExistence type="inferred from homology"/>
<comment type="subcellular location">
    <subcellularLocation>
        <location evidence="1">Cell envelope</location>
    </subcellularLocation>
</comment>
<name>A0A1X7JIQ2_9BACT</name>
<dbReference type="SMART" id="SM00062">
    <property type="entry name" value="PBPb"/>
    <property type="match status" value="1"/>
</dbReference>
<dbReference type="Pfam" id="PF00497">
    <property type="entry name" value="SBP_bac_3"/>
    <property type="match status" value="1"/>
</dbReference>
<comment type="similarity">
    <text evidence="2 4">Belongs to the bacterial solute-binding protein 3 family.</text>
</comment>
<dbReference type="InterPro" id="IPR001638">
    <property type="entry name" value="Solute-binding_3/MltF_N"/>
</dbReference>
<dbReference type="EMBL" id="FXBB01000012">
    <property type="protein sequence ID" value="SMG27146.1"/>
    <property type="molecule type" value="Genomic_DNA"/>
</dbReference>
<feature type="chain" id="PRO_5012733551" evidence="5">
    <location>
        <begin position="22"/>
        <end position="252"/>
    </location>
</feature>
<organism evidence="7 8">
    <name type="scientific">Dethiosulfovibrio salsuginis</name>
    <dbReference type="NCBI Taxonomy" id="561720"/>
    <lineage>
        <taxon>Bacteria</taxon>
        <taxon>Thermotogati</taxon>
        <taxon>Synergistota</taxon>
        <taxon>Synergistia</taxon>
        <taxon>Synergistales</taxon>
        <taxon>Dethiosulfovibrionaceae</taxon>
        <taxon>Dethiosulfovibrio</taxon>
    </lineage>
</organism>
<evidence type="ECO:0000256" key="1">
    <source>
        <dbReference type="ARBA" id="ARBA00004196"/>
    </source>
</evidence>
<evidence type="ECO:0000256" key="5">
    <source>
        <dbReference type="SAM" id="SignalP"/>
    </source>
</evidence>
<dbReference type="Gene3D" id="3.40.190.10">
    <property type="entry name" value="Periplasmic binding protein-like II"/>
    <property type="match status" value="2"/>
</dbReference>
<evidence type="ECO:0000256" key="4">
    <source>
        <dbReference type="RuleBase" id="RU003744"/>
    </source>
</evidence>
<dbReference type="OrthoDB" id="9774451at2"/>
<accession>A0A1X7JIQ2</accession>
<reference evidence="8" key="1">
    <citation type="submission" date="2017-04" db="EMBL/GenBank/DDBJ databases">
        <authorList>
            <person name="Varghese N."/>
            <person name="Submissions S."/>
        </authorList>
    </citation>
    <scope>NUCLEOTIDE SEQUENCE [LARGE SCALE GENOMIC DNA]</scope>
    <source>
        <strain evidence="8">USBA 82</strain>
    </source>
</reference>
<evidence type="ECO:0000259" key="6">
    <source>
        <dbReference type="SMART" id="SM00062"/>
    </source>
</evidence>
<dbReference type="InterPro" id="IPR018313">
    <property type="entry name" value="SBP_3_CS"/>
</dbReference>
<dbReference type="PROSITE" id="PS01039">
    <property type="entry name" value="SBP_BACTERIAL_3"/>
    <property type="match status" value="1"/>
</dbReference>
<keyword evidence="3 5" id="KW-0732">Signal</keyword>
<dbReference type="STRING" id="561720.SAMN06275492_11224"/>
<evidence type="ECO:0000313" key="7">
    <source>
        <dbReference type="EMBL" id="SMG27146.1"/>
    </source>
</evidence>
<dbReference type="PANTHER" id="PTHR35936">
    <property type="entry name" value="MEMBRANE-BOUND LYTIC MUREIN TRANSGLYCOSYLASE F"/>
    <property type="match status" value="1"/>
</dbReference>
<gene>
    <name evidence="7" type="ORF">SAMN06275492_11224</name>
</gene>
<dbReference type="PANTHER" id="PTHR35936:SF17">
    <property type="entry name" value="ARGININE-BINDING EXTRACELLULAR PROTEIN ARTP"/>
    <property type="match status" value="1"/>
</dbReference>
<keyword evidence="8" id="KW-1185">Reference proteome</keyword>
<dbReference type="AlphaFoldDB" id="A0A1X7JIQ2"/>
<dbReference type="RefSeq" id="WP_085544427.1">
    <property type="nucleotide sequence ID" value="NZ_FXBB01000012.1"/>
</dbReference>
<evidence type="ECO:0000256" key="3">
    <source>
        <dbReference type="ARBA" id="ARBA00022729"/>
    </source>
</evidence>
<dbReference type="SUPFAM" id="SSF53850">
    <property type="entry name" value="Periplasmic binding protein-like II"/>
    <property type="match status" value="1"/>
</dbReference>
<feature type="signal peptide" evidence="5">
    <location>
        <begin position="1"/>
        <end position="21"/>
    </location>
</feature>
<evidence type="ECO:0000256" key="2">
    <source>
        <dbReference type="ARBA" id="ARBA00010333"/>
    </source>
</evidence>
<sequence length="252" mass="27592">MKKSIFTVVLASVLSFGAAWADGSAMDKEVLLVGTESTFKPFEFRNEANEIVGFDMDMISIIAEKLGKKVEVVDMAFDALIPSLLTGKIDIIAAGMSATPERAKRVAFSKVYYRTPDGFTVKADREDISSIEDLKGKVAAVQLGTIQDAFLSKMDGVEVKRYQKTDDAFREVLLGRADVACVDGTVTKDNLASNKDYTGKLKIAFFHPTSDNGMALAMSLKDPLLLQKVDGVLAEILAGEEYQKLKDKWNID</sequence>
<evidence type="ECO:0000313" key="8">
    <source>
        <dbReference type="Proteomes" id="UP000193355"/>
    </source>
</evidence>
<protein>
    <submittedName>
        <fullName evidence="7">Amino acid ABC transporter substrate-binding protein, PAAT family</fullName>
    </submittedName>
</protein>
<feature type="domain" description="Solute-binding protein family 3/N-terminal" evidence="6">
    <location>
        <begin position="30"/>
        <end position="252"/>
    </location>
</feature>